<reference evidence="1" key="1">
    <citation type="thesis" date="2020" institute="ProQuest LLC" country="789 East Eisenhower Parkway, Ann Arbor, MI, USA">
        <title>Comparative Genomics and Chromosome Evolution.</title>
        <authorList>
            <person name="Mudd A.B."/>
        </authorList>
    </citation>
    <scope>NUCLEOTIDE SEQUENCE</scope>
    <source>
        <strain evidence="1">237g6f4</strain>
        <tissue evidence="1">Blood</tissue>
    </source>
</reference>
<dbReference type="Proteomes" id="UP000824782">
    <property type="component" value="Unassembled WGS sequence"/>
</dbReference>
<dbReference type="EMBL" id="WNYA01000004">
    <property type="protein sequence ID" value="KAG8575177.1"/>
    <property type="molecule type" value="Genomic_DNA"/>
</dbReference>
<dbReference type="AlphaFoldDB" id="A0AAV7BS52"/>
<evidence type="ECO:0000313" key="2">
    <source>
        <dbReference type="Proteomes" id="UP000824782"/>
    </source>
</evidence>
<proteinExistence type="predicted"/>
<accession>A0AAV7BS52</accession>
<comment type="caution">
    <text evidence="1">The sequence shown here is derived from an EMBL/GenBank/DDBJ whole genome shotgun (WGS) entry which is preliminary data.</text>
</comment>
<keyword evidence="2" id="KW-1185">Reference proteome</keyword>
<protein>
    <submittedName>
        <fullName evidence="1">Uncharacterized protein</fullName>
    </submittedName>
</protein>
<name>A0AAV7BS52_ENGPU</name>
<organism evidence="1 2">
    <name type="scientific">Engystomops pustulosus</name>
    <name type="common">Tungara frog</name>
    <name type="synonym">Physalaemus pustulosus</name>
    <dbReference type="NCBI Taxonomy" id="76066"/>
    <lineage>
        <taxon>Eukaryota</taxon>
        <taxon>Metazoa</taxon>
        <taxon>Chordata</taxon>
        <taxon>Craniata</taxon>
        <taxon>Vertebrata</taxon>
        <taxon>Euteleostomi</taxon>
        <taxon>Amphibia</taxon>
        <taxon>Batrachia</taxon>
        <taxon>Anura</taxon>
        <taxon>Neobatrachia</taxon>
        <taxon>Hyloidea</taxon>
        <taxon>Leptodactylidae</taxon>
        <taxon>Leiuperinae</taxon>
        <taxon>Engystomops</taxon>
    </lineage>
</organism>
<sequence>MVHYTWWNQSAWGIYQGNRHSSFRAQYLQLVMTMDNTFRHISLFYSYLKKD</sequence>
<evidence type="ECO:0000313" key="1">
    <source>
        <dbReference type="EMBL" id="KAG8575177.1"/>
    </source>
</evidence>
<gene>
    <name evidence="1" type="ORF">GDO81_009463</name>
</gene>